<reference evidence="2" key="1">
    <citation type="submission" date="2021-04" db="EMBL/GenBank/DDBJ databases">
        <authorList>
            <person name="Chebbi M.A.C M."/>
        </authorList>
    </citation>
    <scope>NUCLEOTIDE SEQUENCE</scope>
</reference>
<name>A0A8J2ECP8_COTCN</name>
<feature type="chain" id="PRO_5035295291" evidence="1">
    <location>
        <begin position="19"/>
        <end position="180"/>
    </location>
</feature>
<comment type="caution">
    <text evidence="2">The sequence shown here is derived from an EMBL/GenBank/DDBJ whole genome shotgun (WGS) entry which is preliminary data.</text>
</comment>
<keyword evidence="1" id="KW-0732">Signal</keyword>
<keyword evidence="3" id="KW-1185">Reference proteome</keyword>
<dbReference type="EMBL" id="CAJNRD030001116">
    <property type="protein sequence ID" value="CAG5074930.1"/>
    <property type="molecule type" value="Genomic_DNA"/>
</dbReference>
<organism evidence="2 3">
    <name type="scientific">Cotesia congregata</name>
    <name type="common">Parasitoid wasp</name>
    <name type="synonym">Apanteles congregatus</name>
    <dbReference type="NCBI Taxonomy" id="51543"/>
    <lineage>
        <taxon>Eukaryota</taxon>
        <taxon>Metazoa</taxon>
        <taxon>Ecdysozoa</taxon>
        <taxon>Arthropoda</taxon>
        <taxon>Hexapoda</taxon>
        <taxon>Insecta</taxon>
        <taxon>Pterygota</taxon>
        <taxon>Neoptera</taxon>
        <taxon>Endopterygota</taxon>
        <taxon>Hymenoptera</taxon>
        <taxon>Apocrita</taxon>
        <taxon>Ichneumonoidea</taxon>
        <taxon>Braconidae</taxon>
        <taxon>Microgastrinae</taxon>
        <taxon>Cotesia</taxon>
    </lineage>
</organism>
<sequence>MLRVLIFSILVSTPVILGQQRGRCPNIPGLPRDIYRAPGIWYLHSKSTNDYDDKMKCVRIDWSQPKGLNFTLSINGISTITNAPTSIVIEGRDGSPTFRNHVPVLGEVDVDYYILGHNYAKWAILYYCNEKYNSHIEQALVLTRQKFPDQRGLNQFIDESYNYWGLRKPQFSRIVQNCRN</sequence>
<protein>
    <submittedName>
        <fullName evidence="2">Uncharacterized protein</fullName>
    </submittedName>
</protein>
<evidence type="ECO:0000313" key="2">
    <source>
        <dbReference type="EMBL" id="CAG5074930.1"/>
    </source>
</evidence>
<accession>A0A8J2ECP8</accession>
<dbReference type="Gene3D" id="2.40.128.20">
    <property type="match status" value="1"/>
</dbReference>
<dbReference type="SUPFAM" id="SSF50814">
    <property type="entry name" value="Lipocalins"/>
    <property type="match status" value="1"/>
</dbReference>
<evidence type="ECO:0000256" key="1">
    <source>
        <dbReference type="SAM" id="SignalP"/>
    </source>
</evidence>
<proteinExistence type="predicted"/>
<dbReference type="OrthoDB" id="565904at2759"/>
<dbReference type="InterPro" id="IPR012674">
    <property type="entry name" value="Calycin"/>
</dbReference>
<gene>
    <name evidence="2" type="ORF">HICCMSTLAB_LOCUS1141</name>
</gene>
<evidence type="ECO:0000313" key="3">
    <source>
        <dbReference type="Proteomes" id="UP000786811"/>
    </source>
</evidence>
<feature type="signal peptide" evidence="1">
    <location>
        <begin position="1"/>
        <end position="18"/>
    </location>
</feature>
<dbReference type="AlphaFoldDB" id="A0A8J2ECP8"/>
<dbReference type="Proteomes" id="UP000786811">
    <property type="component" value="Unassembled WGS sequence"/>
</dbReference>